<feature type="compositionally biased region" description="Basic residues" evidence="1">
    <location>
        <begin position="149"/>
        <end position="166"/>
    </location>
</feature>
<keyword evidence="3" id="KW-1185">Reference proteome</keyword>
<proteinExistence type="predicted"/>
<accession>A0A286UMV4</accession>
<feature type="compositionally biased region" description="Low complexity" evidence="1">
    <location>
        <begin position="351"/>
        <end position="363"/>
    </location>
</feature>
<evidence type="ECO:0000313" key="2">
    <source>
        <dbReference type="EMBL" id="PAV20941.1"/>
    </source>
</evidence>
<sequence length="457" mass="50869">MPFRVRNTFHLRLSVDEVITLCVYLDDRHINWMSQRTLKSVVSDLKPLIRPKLEAERDAHLGPGGPANAKKGTVDVHRGETYQFAYFLRKAEPHTIVLKTRNYVLQNSDPDLDLQQRFGAKPSGKRKLEESPSSSQVENTTVRSESGRGPRKRAATSTRKKRARKGKTTEKADNPSGSEGDRDGETLVVDTSEMVDSMPTRRRSVRTGKKIHYLESDEDEGQLDMEVDDGDDGDSNYTPATPIKEEEIETTTLNDPLGDRDSDTDHPTVTTKSVFDVDSDEEEKAKKPVLQLSFRELNMLDRSLCVVIEPWPALRYQTTPAPSISRAGSMAPPPSRFPAVRRESEASFLSSSSAESGAFGSGLREQTPIPLFLPDHDERGHSSTPAPIRFSSVFSSLETFPESEMRGQENEEDFGMLAFSQVLNNVASDRVAVAEDDDEMDGGALYGDADEIRESIM</sequence>
<dbReference type="PANTHER" id="PTHR40635:SF1">
    <property type="match status" value="1"/>
</dbReference>
<dbReference type="AlphaFoldDB" id="A0A286UMV4"/>
<protein>
    <submittedName>
        <fullName evidence="2">Uncharacterized protein</fullName>
    </submittedName>
</protein>
<dbReference type="InParanoid" id="A0A286UMV4"/>
<organism evidence="2 3">
    <name type="scientific">Pyrrhoderma noxium</name>
    <dbReference type="NCBI Taxonomy" id="2282107"/>
    <lineage>
        <taxon>Eukaryota</taxon>
        <taxon>Fungi</taxon>
        <taxon>Dikarya</taxon>
        <taxon>Basidiomycota</taxon>
        <taxon>Agaricomycotina</taxon>
        <taxon>Agaricomycetes</taxon>
        <taxon>Hymenochaetales</taxon>
        <taxon>Hymenochaetaceae</taxon>
        <taxon>Pyrrhoderma</taxon>
    </lineage>
</organism>
<feature type="compositionally biased region" description="Basic and acidic residues" evidence="1">
    <location>
        <begin position="167"/>
        <end position="185"/>
    </location>
</feature>
<name>A0A286UMV4_9AGAM</name>
<dbReference type="Proteomes" id="UP000217199">
    <property type="component" value="Unassembled WGS sequence"/>
</dbReference>
<evidence type="ECO:0000256" key="1">
    <source>
        <dbReference type="SAM" id="MobiDB-lite"/>
    </source>
</evidence>
<feature type="compositionally biased region" description="Polar residues" evidence="1">
    <location>
        <begin position="131"/>
        <end position="144"/>
    </location>
</feature>
<feature type="compositionally biased region" description="Basic and acidic residues" evidence="1">
    <location>
        <begin position="257"/>
        <end position="266"/>
    </location>
</feature>
<feature type="compositionally biased region" description="Acidic residues" evidence="1">
    <location>
        <begin position="216"/>
        <end position="234"/>
    </location>
</feature>
<feature type="compositionally biased region" description="Basic residues" evidence="1">
    <location>
        <begin position="200"/>
        <end position="211"/>
    </location>
</feature>
<reference evidence="2 3" key="1">
    <citation type="journal article" date="2017" name="Mol. Ecol.">
        <title>Comparative and population genomic landscape of Phellinus noxius: A hypervariable fungus causing root rot in trees.</title>
        <authorList>
            <person name="Chung C.L."/>
            <person name="Lee T.J."/>
            <person name="Akiba M."/>
            <person name="Lee H.H."/>
            <person name="Kuo T.H."/>
            <person name="Liu D."/>
            <person name="Ke H.M."/>
            <person name="Yokoi T."/>
            <person name="Roa M.B."/>
            <person name="Lu M.J."/>
            <person name="Chang Y.Y."/>
            <person name="Ann P.J."/>
            <person name="Tsai J.N."/>
            <person name="Chen C.Y."/>
            <person name="Tzean S.S."/>
            <person name="Ota Y."/>
            <person name="Hattori T."/>
            <person name="Sahashi N."/>
            <person name="Liou R.F."/>
            <person name="Kikuchi T."/>
            <person name="Tsai I.J."/>
        </authorList>
    </citation>
    <scope>NUCLEOTIDE SEQUENCE [LARGE SCALE GENOMIC DNA]</scope>
    <source>
        <strain evidence="2 3">FFPRI411160</strain>
    </source>
</reference>
<feature type="region of interest" description="Disordered" evidence="1">
    <location>
        <begin position="351"/>
        <end position="387"/>
    </location>
</feature>
<dbReference type="OrthoDB" id="5374757at2759"/>
<feature type="region of interest" description="Disordered" evidence="1">
    <location>
        <begin position="113"/>
        <end position="271"/>
    </location>
</feature>
<dbReference type="EMBL" id="NBII01000003">
    <property type="protein sequence ID" value="PAV20941.1"/>
    <property type="molecule type" value="Genomic_DNA"/>
</dbReference>
<gene>
    <name evidence="2" type="ORF">PNOK_0356800</name>
</gene>
<evidence type="ECO:0000313" key="3">
    <source>
        <dbReference type="Proteomes" id="UP000217199"/>
    </source>
</evidence>
<dbReference type="PANTHER" id="PTHR40635">
    <property type="match status" value="1"/>
</dbReference>
<comment type="caution">
    <text evidence="2">The sequence shown here is derived from an EMBL/GenBank/DDBJ whole genome shotgun (WGS) entry which is preliminary data.</text>
</comment>